<dbReference type="KEGG" id="pfer:IRI77_01960"/>
<sequence>MELKSVRLSIPEDGNIIVGQSHFIKTVEDLYEAIVNTVPQMKFGIAFCEASGACLIRADGNDDALKALAIQNAQAVAAGHTFVICMREGYPINLLSRIKDVPEVVGLFCATANPVEVIVAESEQGRGVLGVIDGEKPKGVEGPDDIEWRHGLLRKIGYKR</sequence>
<dbReference type="PANTHER" id="PTHR36155">
    <property type="entry name" value="BLL5354 PROTEIN"/>
    <property type="match status" value="1"/>
</dbReference>
<reference evidence="1 2" key="1">
    <citation type="submission" date="2020-10" db="EMBL/GenBank/DDBJ databases">
        <title>Complete genome sequence of Paludibaculum fermentans P105T, a facultatively anaerobic acidobacterium capable of dissimilatory Fe(III) reduction.</title>
        <authorList>
            <person name="Dedysh S.N."/>
            <person name="Beletsky A.V."/>
            <person name="Kulichevskaya I.S."/>
            <person name="Mardanov A.V."/>
            <person name="Ravin N.V."/>
        </authorList>
    </citation>
    <scope>NUCLEOTIDE SEQUENCE [LARGE SCALE GENOMIC DNA]</scope>
    <source>
        <strain evidence="1 2">P105</strain>
    </source>
</reference>
<evidence type="ECO:0000313" key="1">
    <source>
        <dbReference type="EMBL" id="QOY88753.1"/>
    </source>
</evidence>
<dbReference type="InterPro" id="IPR007153">
    <property type="entry name" value="Adenosine_kinase"/>
</dbReference>
<dbReference type="SUPFAM" id="SSF103165">
    <property type="entry name" value="Ta1353-like"/>
    <property type="match status" value="1"/>
</dbReference>
<keyword evidence="1" id="KW-0808">Transferase</keyword>
<evidence type="ECO:0000313" key="2">
    <source>
        <dbReference type="Proteomes" id="UP000593892"/>
    </source>
</evidence>
<dbReference type="RefSeq" id="WP_194450415.1">
    <property type="nucleotide sequence ID" value="NZ_CP063849.1"/>
</dbReference>
<dbReference type="GO" id="GO:0016301">
    <property type="term" value="F:kinase activity"/>
    <property type="evidence" value="ECO:0007669"/>
    <property type="project" value="UniProtKB-KW"/>
</dbReference>
<keyword evidence="1" id="KW-0418">Kinase</keyword>
<dbReference type="PANTHER" id="PTHR36155:SF1">
    <property type="entry name" value="BLL5354 PROTEIN"/>
    <property type="match status" value="1"/>
</dbReference>
<dbReference type="InterPro" id="IPR036902">
    <property type="entry name" value="Ta1353-like_sf"/>
</dbReference>
<dbReference type="Gene3D" id="3.40.1520.10">
    <property type="entry name" value="Ta1353-like"/>
    <property type="match status" value="1"/>
</dbReference>
<name>A0A7S7NS54_PALFE</name>
<accession>A0A7S7NS54</accession>
<dbReference type="EMBL" id="CP063849">
    <property type="protein sequence ID" value="QOY88753.1"/>
    <property type="molecule type" value="Genomic_DNA"/>
</dbReference>
<proteinExistence type="predicted"/>
<organism evidence="1 2">
    <name type="scientific">Paludibaculum fermentans</name>
    <dbReference type="NCBI Taxonomy" id="1473598"/>
    <lineage>
        <taxon>Bacteria</taxon>
        <taxon>Pseudomonadati</taxon>
        <taxon>Acidobacteriota</taxon>
        <taxon>Terriglobia</taxon>
        <taxon>Bryobacterales</taxon>
        <taxon>Bryobacteraceae</taxon>
        <taxon>Paludibaculum</taxon>
    </lineage>
</organism>
<keyword evidence="2" id="KW-1185">Reference proteome</keyword>
<protein>
    <submittedName>
        <fullName evidence="1">Adenosine-specific kinase</fullName>
    </submittedName>
</protein>
<dbReference type="Pfam" id="PF04008">
    <property type="entry name" value="Adenosine_kin"/>
    <property type="match status" value="1"/>
</dbReference>
<gene>
    <name evidence="1" type="ORF">IRI77_01960</name>
</gene>
<dbReference type="AlphaFoldDB" id="A0A7S7NS54"/>
<dbReference type="Proteomes" id="UP000593892">
    <property type="component" value="Chromosome"/>
</dbReference>